<dbReference type="EMBL" id="CP002810">
    <property type="protein sequence ID" value="AEG45441.1"/>
    <property type="molecule type" value="Genomic_DNA"/>
</dbReference>
<dbReference type="Gene3D" id="3.30.70.2390">
    <property type="match status" value="1"/>
</dbReference>
<dbReference type="STRING" id="743718.Isova_2745"/>
<organism evidence="4">
    <name type="scientific">Isoptericola variabilis (strain 225)</name>
    <dbReference type="NCBI Taxonomy" id="743718"/>
    <lineage>
        <taxon>Bacteria</taxon>
        <taxon>Bacillati</taxon>
        <taxon>Actinomycetota</taxon>
        <taxon>Actinomycetes</taxon>
        <taxon>Micrococcales</taxon>
        <taxon>Promicromonosporaceae</taxon>
        <taxon>Isoptericola</taxon>
    </lineage>
</organism>
<accession>F6FUL4</accession>
<dbReference type="Pfam" id="PF13399">
    <property type="entry name" value="LytR_C"/>
    <property type="match status" value="1"/>
</dbReference>
<gene>
    <name evidence="3" type="ordered locus">Isova_2745</name>
</gene>
<evidence type="ECO:0000259" key="2">
    <source>
        <dbReference type="Pfam" id="PF13399"/>
    </source>
</evidence>
<keyword evidence="1" id="KW-0812">Transmembrane</keyword>
<reference evidence="3 4" key="1">
    <citation type="submission" date="2011-05" db="EMBL/GenBank/DDBJ databases">
        <title>Complete sequence of Isoptericola variabilis 225.</title>
        <authorList>
            <consortium name="US DOE Joint Genome Institute"/>
            <person name="Lucas S."/>
            <person name="Han J."/>
            <person name="Lapidus A."/>
            <person name="Cheng J.-F."/>
            <person name="Goodwin L."/>
            <person name="Pitluck S."/>
            <person name="Peters L."/>
            <person name="Mikhailova N."/>
            <person name="Zeytun A."/>
            <person name="Han C."/>
            <person name="Tapia R."/>
            <person name="Land M."/>
            <person name="Hauser L."/>
            <person name="Kyrpides N."/>
            <person name="Ivanova N."/>
            <person name="Pagani I."/>
            <person name="Siebers A."/>
            <person name="Allgaier M."/>
            <person name="Thelen M."/>
            <person name="Hugenholtz P."/>
            <person name="Gladden J."/>
            <person name="Woyke T."/>
        </authorList>
    </citation>
    <scope>NUCLEOTIDE SEQUENCE [LARGE SCALE GENOMIC DNA]</scope>
    <source>
        <strain evidence="4">225</strain>
    </source>
</reference>
<evidence type="ECO:0000313" key="4">
    <source>
        <dbReference type="Proteomes" id="UP000009236"/>
    </source>
</evidence>
<feature type="transmembrane region" description="Helical" evidence="1">
    <location>
        <begin position="22"/>
        <end position="43"/>
    </location>
</feature>
<keyword evidence="4" id="KW-1185">Reference proteome</keyword>
<keyword evidence="1" id="KW-1133">Transmembrane helix</keyword>
<feature type="domain" description="LytR/CpsA/Psr regulator C-terminal" evidence="2">
    <location>
        <begin position="88"/>
        <end position="172"/>
    </location>
</feature>
<dbReference type="KEGG" id="iva:Isova_2745"/>
<protein>
    <recommendedName>
        <fullName evidence="2">LytR/CpsA/Psr regulator C-terminal domain-containing protein</fullName>
    </recommendedName>
</protein>
<dbReference type="Proteomes" id="UP000009236">
    <property type="component" value="Chromosome"/>
</dbReference>
<keyword evidence="1" id="KW-0472">Membrane</keyword>
<dbReference type="RefSeq" id="WP_013839832.1">
    <property type="nucleotide sequence ID" value="NC_015588.1"/>
</dbReference>
<dbReference type="AlphaFoldDB" id="F6FUL4"/>
<sequence>MTSPAHDPVRVELRRRERERQAVVFGLLIAVLAVSGLGALALYTGAIESPFDQPIRTPGTEAAPAGPVPCLPAVEGQPDGALPVAYSDVEVRVINASTTSGLAGAHAEVLRDRGFNVVLTGDLDHLLTHSELRFGTSGIVAAYTLAAQLSDVRMVLDDRQDAVVDLLVGEEYERPVPEEEVALRADEPLQNAPGCVQVEEITPVAQEYAVGQEPTEEAAEEG</sequence>
<evidence type="ECO:0000313" key="3">
    <source>
        <dbReference type="EMBL" id="AEG45441.1"/>
    </source>
</evidence>
<dbReference type="HOGENOM" id="CLU_104056_0_0_11"/>
<dbReference type="eggNOG" id="ENOG5033Y1G">
    <property type="taxonomic scope" value="Bacteria"/>
</dbReference>
<name>F6FUL4_ISOV2</name>
<dbReference type="InterPro" id="IPR027381">
    <property type="entry name" value="LytR/CpsA/Psr_C"/>
</dbReference>
<evidence type="ECO:0000256" key="1">
    <source>
        <dbReference type="SAM" id="Phobius"/>
    </source>
</evidence>
<proteinExistence type="predicted"/>